<name>A0A7I8XF55_BURXY</name>
<dbReference type="OrthoDB" id="10538972at2759"/>
<dbReference type="CDD" id="cd00121">
    <property type="entry name" value="MATH"/>
    <property type="match status" value="1"/>
</dbReference>
<feature type="compositionally biased region" description="Acidic residues" evidence="1">
    <location>
        <begin position="223"/>
        <end position="254"/>
    </location>
</feature>
<gene>
    <name evidence="3" type="ORF">BXYJ_LOCUS8096</name>
</gene>
<reference evidence="3" key="1">
    <citation type="submission" date="2020-09" db="EMBL/GenBank/DDBJ databases">
        <authorList>
            <person name="Kikuchi T."/>
        </authorList>
    </citation>
    <scope>NUCLEOTIDE SEQUENCE</scope>
    <source>
        <strain evidence="3">Ka4C1</strain>
    </source>
</reference>
<evidence type="ECO:0000313" key="3">
    <source>
        <dbReference type="EMBL" id="CAD5224543.1"/>
    </source>
</evidence>
<keyword evidence="4" id="KW-1185">Reference proteome</keyword>
<evidence type="ECO:0000313" key="4">
    <source>
        <dbReference type="Proteomes" id="UP000659654"/>
    </source>
</evidence>
<accession>A0A7I8XF55</accession>
<dbReference type="Proteomes" id="UP000659654">
    <property type="component" value="Unassembled WGS sequence"/>
</dbReference>
<dbReference type="Proteomes" id="UP000582659">
    <property type="component" value="Unassembled WGS sequence"/>
</dbReference>
<comment type="caution">
    <text evidence="3">The sequence shown here is derived from an EMBL/GenBank/DDBJ whole genome shotgun (WGS) entry which is preliminary data.</text>
</comment>
<dbReference type="EMBL" id="CAJFCV020000004">
    <property type="protein sequence ID" value="CAG9113326.1"/>
    <property type="molecule type" value="Genomic_DNA"/>
</dbReference>
<dbReference type="Gene3D" id="2.60.210.10">
    <property type="entry name" value="Apoptosis, Tumor Necrosis Factor Receptor Associated Protein 2, Chain A"/>
    <property type="match status" value="1"/>
</dbReference>
<dbReference type="InterPro" id="IPR000210">
    <property type="entry name" value="BTB/POZ_dom"/>
</dbReference>
<dbReference type="EMBL" id="CAJFDI010000004">
    <property type="protein sequence ID" value="CAD5224543.1"/>
    <property type="molecule type" value="Genomic_DNA"/>
</dbReference>
<feature type="domain" description="BTB" evidence="2">
    <location>
        <begin position="334"/>
        <end position="432"/>
    </location>
</feature>
<feature type="region of interest" description="Disordered" evidence="1">
    <location>
        <begin position="192"/>
        <end position="328"/>
    </location>
</feature>
<evidence type="ECO:0000256" key="1">
    <source>
        <dbReference type="SAM" id="MobiDB-lite"/>
    </source>
</evidence>
<dbReference type="InterPro" id="IPR008974">
    <property type="entry name" value="TRAF-like"/>
</dbReference>
<dbReference type="InterPro" id="IPR011333">
    <property type="entry name" value="SKP1/BTB/POZ_sf"/>
</dbReference>
<organism evidence="3 4">
    <name type="scientific">Bursaphelenchus xylophilus</name>
    <name type="common">Pinewood nematode worm</name>
    <name type="synonym">Aphelenchoides xylophilus</name>
    <dbReference type="NCBI Taxonomy" id="6326"/>
    <lineage>
        <taxon>Eukaryota</taxon>
        <taxon>Metazoa</taxon>
        <taxon>Ecdysozoa</taxon>
        <taxon>Nematoda</taxon>
        <taxon>Chromadorea</taxon>
        <taxon>Rhabditida</taxon>
        <taxon>Tylenchina</taxon>
        <taxon>Tylenchomorpha</taxon>
        <taxon>Aphelenchoidea</taxon>
        <taxon>Aphelenchoididae</taxon>
        <taxon>Bursaphelenchus</taxon>
    </lineage>
</organism>
<dbReference type="InterPro" id="IPR002083">
    <property type="entry name" value="MATH/TRAF_dom"/>
</dbReference>
<evidence type="ECO:0000259" key="2">
    <source>
        <dbReference type="Pfam" id="PF00651"/>
    </source>
</evidence>
<dbReference type="SUPFAM" id="SSF49599">
    <property type="entry name" value="TRAF domain-like"/>
    <property type="match status" value="1"/>
</dbReference>
<dbReference type="Gene3D" id="3.30.710.10">
    <property type="entry name" value="Potassium Channel Kv1.1, Chain A"/>
    <property type="match status" value="1"/>
</dbReference>
<feature type="compositionally biased region" description="Basic and acidic residues" evidence="1">
    <location>
        <begin position="192"/>
        <end position="222"/>
    </location>
</feature>
<feature type="compositionally biased region" description="Basic and acidic residues" evidence="1">
    <location>
        <begin position="297"/>
        <end position="328"/>
    </location>
</feature>
<sequence length="502" mass="59303">MYALPSTENQGNRYDYLVPHKTDFGHLVWKLDRSSLDVEGNEVICSPQFGPNGVKDAGFTVKVYPNGFDENSEEFVSILVSSTENCGKVIDRDGDIYLYKDAGFNEFLGWKLEFSNSKGPIALASRRPLVNVKDYENQAQVGLVYGRKKFFRRSELLKLLENDPLTIVCYARRFVRRTVYFDENLKPEHSEKDKVFEEAQRTEEELDSLRRKKEEQKQKMFMEEEEEDEKDPDVEEVEVGKEEEDEEDDDEGLGEESQKTEDDEKESEEDKESEDSSEDGETKKDDEEKKEEDEMNPEAKKDDENESKNEQQRDDFQGEPKKTFEEKEWNSYKKKGNHDVLLIFKTGPEEFDQAVICKHSEYFRRECEKAEEMFDGMVVIDMRTYKYSMFVPIKMFMYEYKWPLEENIDPMFLHLVNFLEIEELMLYIDHFLTFNLRPGYSPVMLKVAKEYKLKTLQKASGQYITVFYSIFEAMKTFKDFVKQFYDVIGEALSGLFKNFKFW</sequence>
<dbReference type="Pfam" id="PF00651">
    <property type="entry name" value="BTB"/>
    <property type="match status" value="1"/>
</dbReference>
<proteinExistence type="predicted"/>
<protein>
    <submittedName>
        <fullName evidence="3">(pine wood nematode) hypothetical protein</fullName>
    </submittedName>
</protein>
<dbReference type="AlphaFoldDB" id="A0A7I8XF55"/>
<feature type="compositionally biased region" description="Acidic residues" evidence="1">
    <location>
        <begin position="263"/>
        <end position="279"/>
    </location>
</feature>